<protein>
    <submittedName>
        <fullName evidence="1">8669_t:CDS:1</fullName>
    </submittedName>
</protein>
<keyword evidence="2" id="KW-1185">Reference proteome</keyword>
<comment type="caution">
    <text evidence="1">The sequence shown here is derived from an EMBL/GenBank/DDBJ whole genome shotgun (WGS) entry which is preliminary data.</text>
</comment>
<evidence type="ECO:0000313" key="1">
    <source>
        <dbReference type="EMBL" id="CAG8709162.1"/>
    </source>
</evidence>
<evidence type="ECO:0000313" key="2">
    <source>
        <dbReference type="Proteomes" id="UP000789860"/>
    </source>
</evidence>
<name>A0ACA9PHI0_9GLOM</name>
<gene>
    <name evidence="1" type="ORF">SCALOS_LOCUS10799</name>
</gene>
<proteinExistence type="predicted"/>
<organism evidence="1 2">
    <name type="scientific">Scutellospora calospora</name>
    <dbReference type="NCBI Taxonomy" id="85575"/>
    <lineage>
        <taxon>Eukaryota</taxon>
        <taxon>Fungi</taxon>
        <taxon>Fungi incertae sedis</taxon>
        <taxon>Mucoromycota</taxon>
        <taxon>Glomeromycotina</taxon>
        <taxon>Glomeromycetes</taxon>
        <taxon>Diversisporales</taxon>
        <taxon>Gigasporaceae</taxon>
        <taxon>Scutellospora</taxon>
    </lineage>
</organism>
<sequence length="64" mass="7182">AYYSSVIYKSEDVCSITKDILSVTKYILPVAKDILSSGIKPFRLLLLTKKLSLHINTSKPRPTL</sequence>
<reference evidence="1" key="1">
    <citation type="submission" date="2021-06" db="EMBL/GenBank/DDBJ databases">
        <authorList>
            <person name="Kallberg Y."/>
            <person name="Tangrot J."/>
            <person name="Rosling A."/>
        </authorList>
    </citation>
    <scope>NUCLEOTIDE SEQUENCE</scope>
    <source>
        <strain evidence="1">AU212A</strain>
    </source>
</reference>
<accession>A0ACA9PHI0</accession>
<feature type="non-terminal residue" evidence="1">
    <location>
        <position position="1"/>
    </location>
</feature>
<dbReference type="EMBL" id="CAJVPM010042478">
    <property type="protein sequence ID" value="CAG8709162.1"/>
    <property type="molecule type" value="Genomic_DNA"/>
</dbReference>
<dbReference type="Proteomes" id="UP000789860">
    <property type="component" value="Unassembled WGS sequence"/>
</dbReference>
<feature type="non-terminal residue" evidence="1">
    <location>
        <position position="64"/>
    </location>
</feature>